<sequence>MEFCALRHTSSEEKAPSRDYQRCPLSTAFEIDERKGVDNVVYHPSLEDTSSSRPTELFTGILHKRRQNASKKGSPVISELTRPFSLPQTSNGQATSFSDKPNLQRLLIRAEFLKALHHVSITSKFRRRIVYIFLYYGIPLLRIIATLVFDLTDTCPTLFYFCASFCFWMMYKLLDIRVKVDSLIVAFSVIFWLLVRILELLGPVDTVCLLTYLLLPYIVPVAVDLFGENPFGCTSELSVPVDKDASILRESSLTLKHPQNWLHGFTKRKCGKTVAVYGNETRTSRWKNENSKCEAVGGAAHTFTHYSPDERREGINGRAFGRILPNASAWCTVAFC</sequence>
<keyword evidence="1" id="KW-0472">Membrane</keyword>
<gene>
    <name evidence="2" type="ORF">TASK_LOCUS9777</name>
</gene>
<organism evidence="4">
    <name type="scientific">Taenia asiatica</name>
    <name type="common">Asian tapeworm</name>
    <dbReference type="NCBI Taxonomy" id="60517"/>
    <lineage>
        <taxon>Eukaryota</taxon>
        <taxon>Metazoa</taxon>
        <taxon>Spiralia</taxon>
        <taxon>Lophotrochozoa</taxon>
        <taxon>Platyhelminthes</taxon>
        <taxon>Cestoda</taxon>
        <taxon>Eucestoda</taxon>
        <taxon>Cyclophyllidea</taxon>
        <taxon>Taeniidae</taxon>
        <taxon>Taenia</taxon>
    </lineage>
</organism>
<dbReference type="AlphaFoldDB" id="A0A0R3WFY3"/>
<evidence type="ECO:0000313" key="3">
    <source>
        <dbReference type="Proteomes" id="UP000282613"/>
    </source>
</evidence>
<keyword evidence="1" id="KW-1133">Transmembrane helix</keyword>
<feature type="transmembrane region" description="Helical" evidence="1">
    <location>
        <begin position="129"/>
        <end position="151"/>
    </location>
</feature>
<feature type="transmembrane region" description="Helical" evidence="1">
    <location>
        <begin position="209"/>
        <end position="227"/>
    </location>
</feature>
<proteinExistence type="predicted"/>
<dbReference type="Proteomes" id="UP000282613">
    <property type="component" value="Unassembled WGS sequence"/>
</dbReference>
<dbReference type="WBParaSite" id="TASK_0000977601-mRNA-1">
    <property type="protein sequence ID" value="TASK_0000977601-mRNA-1"/>
    <property type="gene ID" value="TASK_0000977601"/>
</dbReference>
<protein>
    <submittedName>
        <fullName evidence="2 4">Uncharacterized protein</fullName>
    </submittedName>
</protein>
<reference evidence="2 3" key="2">
    <citation type="submission" date="2018-11" db="EMBL/GenBank/DDBJ databases">
        <authorList>
            <consortium name="Pathogen Informatics"/>
        </authorList>
    </citation>
    <scope>NUCLEOTIDE SEQUENCE [LARGE SCALE GENOMIC DNA]</scope>
</reference>
<accession>A0A0R3WFY3</accession>
<feature type="transmembrane region" description="Helical" evidence="1">
    <location>
        <begin position="183"/>
        <end position="203"/>
    </location>
</feature>
<name>A0A0R3WFY3_TAEAS</name>
<reference evidence="4" key="1">
    <citation type="submission" date="2017-02" db="UniProtKB">
        <authorList>
            <consortium name="WormBaseParasite"/>
        </authorList>
    </citation>
    <scope>IDENTIFICATION</scope>
</reference>
<dbReference type="EMBL" id="UYRS01019465">
    <property type="protein sequence ID" value="VDK45486.1"/>
    <property type="molecule type" value="Genomic_DNA"/>
</dbReference>
<evidence type="ECO:0000256" key="1">
    <source>
        <dbReference type="SAM" id="Phobius"/>
    </source>
</evidence>
<keyword evidence="1" id="KW-0812">Transmembrane</keyword>
<keyword evidence="3" id="KW-1185">Reference proteome</keyword>
<evidence type="ECO:0000313" key="2">
    <source>
        <dbReference type="EMBL" id="VDK45486.1"/>
    </source>
</evidence>
<evidence type="ECO:0000313" key="4">
    <source>
        <dbReference type="WBParaSite" id="TASK_0000977601-mRNA-1"/>
    </source>
</evidence>